<proteinExistence type="predicted"/>
<feature type="domain" description="OmpR/PhoB-type" evidence="9">
    <location>
        <begin position="124"/>
        <end position="224"/>
    </location>
</feature>
<dbReference type="SMART" id="SM00448">
    <property type="entry name" value="REC"/>
    <property type="match status" value="1"/>
</dbReference>
<dbReference type="Pfam" id="PF00072">
    <property type="entry name" value="Response_reg"/>
    <property type="match status" value="1"/>
</dbReference>
<keyword evidence="5" id="KW-0804">Transcription</keyword>
<dbReference type="SMART" id="SM00862">
    <property type="entry name" value="Trans_reg_C"/>
    <property type="match status" value="1"/>
</dbReference>
<evidence type="ECO:0000256" key="1">
    <source>
        <dbReference type="ARBA" id="ARBA00022553"/>
    </source>
</evidence>
<dbReference type="PANTHER" id="PTHR48111">
    <property type="entry name" value="REGULATOR OF RPOS"/>
    <property type="match status" value="1"/>
</dbReference>
<feature type="modified residue" description="4-aspartylphosphate" evidence="6">
    <location>
        <position position="51"/>
    </location>
</feature>
<keyword evidence="1 6" id="KW-0597">Phosphoprotein</keyword>
<evidence type="ECO:0000259" key="8">
    <source>
        <dbReference type="PROSITE" id="PS50110"/>
    </source>
</evidence>
<reference evidence="10 11" key="1">
    <citation type="submission" date="2024-09" db="EMBL/GenBank/DDBJ databases">
        <authorList>
            <person name="Sun Q."/>
            <person name="Mori K."/>
        </authorList>
    </citation>
    <scope>NUCLEOTIDE SEQUENCE [LARGE SCALE GENOMIC DNA]</scope>
    <source>
        <strain evidence="10 11">CCM 4839</strain>
    </source>
</reference>
<dbReference type="Gene3D" id="1.10.10.10">
    <property type="entry name" value="Winged helix-like DNA-binding domain superfamily/Winged helix DNA-binding domain"/>
    <property type="match status" value="1"/>
</dbReference>
<accession>A0ABV6JLD0</accession>
<dbReference type="EMBL" id="JBHLVF010000050">
    <property type="protein sequence ID" value="MFC0396314.1"/>
    <property type="molecule type" value="Genomic_DNA"/>
</dbReference>
<dbReference type="Proteomes" id="UP001589818">
    <property type="component" value="Unassembled WGS sequence"/>
</dbReference>
<keyword evidence="3" id="KW-0805">Transcription regulation</keyword>
<dbReference type="InterPro" id="IPR036388">
    <property type="entry name" value="WH-like_DNA-bd_sf"/>
</dbReference>
<evidence type="ECO:0000256" key="3">
    <source>
        <dbReference type="ARBA" id="ARBA00023015"/>
    </source>
</evidence>
<comment type="caution">
    <text evidence="10">The sequence shown here is derived from an EMBL/GenBank/DDBJ whole genome shotgun (WGS) entry which is preliminary data.</text>
</comment>
<dbReference type="PROSITE" id="PS51755">
    <property type="entry name" value="OMPR_PHOB"/>
    <property type="match status" value="1"/>
</dbReference>
<feature type="DNA-binding region" description="OmpR/PhoB-type" evidence="7">
    <location>
        <begin position="124"/>
        <end position="224"/>
    </location>
</feature>
<dbReference type="SUPFAM" id="SSF52172">
    <property type="entry name" value="CheY-like"/>
    <property type="match status" value="1"/>
</dbReference>
<dbReference type="PANTHER" id="PTHR48111:SF22">
    <property type="entry name" value="REGULATOR OF RPOS"/>
    <property type="match status" value="1"/>
</dbReference>
<evidence type="ECO:0000256" key="4">
    <source>
        <dbReference type="ARBA" id="ARBA00023125"/>
    </source>
</evidence>
<keyword evidence="2" id="KW-0902">Two-component regulatory system</keyword>
<feature type="domain" description="Response regulatory" evidence="8">
    <location>
        <begin position="2"/>
        <end position="116"/>
    </location>
</feature>
<sequence>MRVLVVEDEARMRKALCNGLKKYGYAVDAAVDGEKALELVEINAYDAVVLDLNLPKIDGIEVLKGIRSMNRELRILILSARAAVEDKIIGLDTGANDYLAKPFHFKELDARIRSLLRRDFIQKDTILTYGDIKIDTALRSVTVRNHKIELTKKEYSILEYLFMHKDRIVGTEELIEHIWDENKADLFSNSFKVQLNSLKKKLAPYTGDKELIKNTRGFGYSLTKEYADETVQ</sequence>
<name>A0ABV6JLD0_9BACL</name>
<evidence type="ECO:0000256" key="2">
    <source>
        <dbReference type="ARBA" id="ARBA00023012"/>
    </source>
</evidence>
<dbReference type="InterPro" id="IPR039420">
    <property type="entry name" value="WalR-like"/>
</dbReference>
<evidence type="ECO:0000259" key="9">
    <source>
        <dbReference type="PROSITE" id="PS51755"/>
    </source>
</evidence>
<dbReference type="CDD" id="cd17624">
    <property type="entry name" value="REC_OmpR_PmrA-like"/>
    <property type="match status" value="1"/>
</dbReference>
<keyword evidence="4 7" id="KW-0238">DNA-binding</keyword>
<dbReference type="Gene3D" id="6.10.250.690">
    <property type="match status" value="1"/>
</dbReference>
<dbReference type="InterPro" id="IPR001789">
    <property type="entry name" value="Sig_transdc_resp-reg_receiver"/>
</dbReference>
<dbReference type="RefSeq" id="WP_204822804.1">
    <property type="nucleotide sequence ID" value="NZ_JANHOF010000037.1"/>
</dbReference>
<dbReference type="PROSITE" id="PS50110">
    <property type="entry name" value="RESPONSE_REGULATORY"/>
    <property type="match status" value="1"/>
</dbReference>
<dbReference type="Pfam" id="PF00486">
    <property type="entry name" value="Trans_reg_C"/>
    <property type="match status" value="1"/>
</dbReference>
<evidence type="ECO:0000313" key="10">
    <source>
        <dbReference type="EMBL" id="MFC0396314.1"/>
    </source>
</evidence>
<organism evidence="10 11">
    <name type="scientific">Paenibacillus mendelii</name>
    <dbReference type="NCBI Taxonomy" id="206163"/>
    <lineage>
        <taxon>Bacteria</taxon>
        <taxon>Bacillati</taxon>
        <taxon>Bacillota</taxon>
        <taxon>Bacilli</taxon>
        <taxon>Bacillales</taxon>
        <taxon>Paenibacillaceae</taxon>
        <taxon>Paenibacillus</taxon>
    </lineage>
</organism>
<dbReference type="Gene3D" id="3.40.50.2300">
    <property type="match status" value="1"/>
</dbReference>
<dbReference type="InterPro" id="IPR011006">
    <property type="entry name" value="CheY-like_superfamily"/>
</dbReference>
<dbReference type="CDD" id="cd00383">
    <property type="entry name" value="trans_reg_C"/>
    <property type="match status" value="1"/>
</dbReference>
<evidence type="ECO:0000256" key="6">
    <source>
        <dbReference type="PROSITE-ProRule" id="PRU00169"/>
    </source>
</evidence>
<protein>
    <submittedName>
        <fullName evidence="10">Response regulator transcription factor</fullName>
    </submittedName>
</protein>
<keyword evidence="11" id="KW-1185">Reference proteome</keyword>
<evidence type="ECO:0000256" key="5">
    <source>
        <dbReference type="ARBA" id="ARBA00023163"/>
    </source>
</evidence>
<dbReference type="InterPro" id="IPR001867">
    <property type="entry name" value="OmpR/PhoB-type_DNA-bd"/>
</dbReference>
<gene>
    <name evidence="10" type="ORF">ACFFJ8_33745</name>
</gene>
<evidence type="ECO:0000313" key="11">
    <source>
        <dbReference type="Proteomes" id="UP001589818"/>
    </source>
</evidence>
<evidence type="ECO:0000256" key="7">
    <source>
        <dbReference type="PROSITE-ProRule" id="PRU01091"/>
    </source>
</evidence>